<evidence type="ECO:0000256" key="1">
    <source>
        <dbReference type="SAM" id="MobiDB-lite"/>
    </source>
</evidence>
<evidence type="ECO:0008006" key="5">
    <source>
        <dbReference type="Google" id="ProtNLM"/>
    </source>
</evidence>
<sequence length="215" mass="22639">MASTHRPARPDSPPAPPCGHLRRALGRERNPLGRALDRARSRAVVLTALGVALAALLGAGTAAIHLTAGQRQAAATATRLHRVDALVQGSIRKAEATVVEGKAVYRADAAWTYPGDQRNTGSIDVPRTTRPGATVGIWVDQNGRPAAAPPSTVDLVFGAVCLGLFVFGLLGVLASAGLCARLSALDRRADRAWTRSWARLEPVWSGRAPRGHHHG</sequence>
<feature type="region of interest" description="Disordered" evidence="1">
    <location>
        <begin position="1"/>
        <end position="23"/>
    </location>
</feature>
<keyword evidence="2" id="KW-0812">Transmembrane</keyword>
<comment type="caution">
    <text evidence="3">The sequence shown here is derived from an EMBL/GenBank/DDBJ whole genome shotgun (WGS) entry which is preliminary data.</text>
</comment>
<dbReference type="InterPro" id="IPR039708">
    <property type="entry name" value="MT1774/Rv1733c-like"/>
</dbReference>
<dbReference type="EMBL" id="JBHSOD010000066">
    <property type="protein sequence ID" value="MFC5889837.1"/>
    <property type="molecule type" value="Genomic_DNA"/>
</dbReference>
<gene>
    <name evidence="3" type="ORF">ACFP0N_33220</name>
</gene>
<evidence type="ECO:0000256" key="2">
    <source>
        <dbReference type="SAM" id="Phobius"/>
    </source>
</evidence>
<accession>A0ABW1F618</accession>
<evidence type="ECO:0000313" key="4">
    <source>
        <dbReference type="Proteomes" id="UP001596067"/>
    </source>
</evidence>
<evidence type="ECO:0000313" key="3">
    <source>
        <dbReference type="EMBL" id="MFC5889837.1"/>
    </source>
</evidence>
<keyword evidence="2" id="KW-1133">Transmembrane helix</keyword>
<protein>
    <recommendedName>
        <fullName evidence="5">Integral membrane protein</fullName>
    </recommendedName>
</protein>
<feature type="transmembrane region" description="Helical" evidence="2">
    <location>
        <begin position="43"/>
        <end position="64"/>
    </location>
</feature>
<keyword evidence="4" id="KW-1185">Reference proteome</keyword>
<feature type="transmembrane region" description="Helical" evidence="2">
    <location>
        <begin position="155"/>
        <end position="178"/>
    </location>
</feature>
<dbReference type="RefSeq" id="WP_313761414.1">
    <property type="nucleotide sequence ID" value="NZ_BAAAVH010000040.1"/>
</dbReference>
<dbReference type="PANTHER" id="PTHR42305:SF1">
    <property type="entry name" value="MEMBRANE PROTEIN RV1733C-RELATED"/>
    <property type="match status" value="1"/>
</dbReference>
<proteinExistence type="predicted"/>
<reference evidence="4" key="1">
    <citation type="journal article" date="2019" name="Int. J. Syst. Evol. Microbiol.">
        <title>The Global Catalogue of Microorganisms (GCM) 10K type strain sequencing project: providing services to taxonomists for standard genome sequencing and annotation.</title>
        <authorList>
            <consortium name="The Broad Institute Genomics Platform"/>
            <consortium name="The Broad Institute Genome Sequencing Center for Infectious Disease"/>
            <person name="Wu L."/>
            <person name="Ma J."/>
        </authorList>
    </citation>
    <scope>NUCLEOTIDE SEQUENCE [LARGE SCALE GENOMIC DNA]</scope>
    <source>
        <strain evidence="4">CGMCC 4.1469</strain>
    </source>
</reference>
<dbReference type="Proteomes" id="UP001596067">
    <property type="component" value="Unassembled WGS sequence"/>
</dbReference>
<organism evidence="3 4">
    <name type="scientific">Kitasatospora aburaviensis</name>
    <dbReference type="NCBI Taxonomy" id="67265"/>
    <lineage>
        <taxon>Bacteria</taxon>
        <taxon>Bacillati</taxon>
        <taxon>Actinomycetota</taxon>
        <taxon>Actinomycetes</taxon>
        <taxon>Kitasatosporales</taxon>
        <taxon>Streptomycetaceae</taxon>
        <taxon>Kitasatospora</taxon>
    </lineage>
</organism>
<dbReference type="PANTHER" id="PTHR42305">
    <property type="entry name" value="MEMBRANE PROTEIN RV1733C-RELATED"/>
    <property type="match status" value="1"/>
</dbReference>
<keyword evidence="2" id="KW-0472">Membrane</keyword>
<name>A0ABW1F618_9ACTN</name>